<evidence type="ECO:0000256" key="3">
    <source>
        <dbReference type="SAM" id="Phobius"/>
    </source>
</evidence>
<gene>
    <name evidence="5" type="ordered locus">Nwi_0886</name>
</gene>
<comment type="similarity">
    <text evidence="2">Belongs to the TULIP P47 family.</text>
</comment>
<dbReference type="KEGG" id="nwi:Nwi_0886"/>
<keyword evidence="1" id="KW-0843">Virulence</keyword>
<proteinExistence type="inferred from homology"/>
<reference evidence="5 6" key="1">
    <citation type="journal article" date="2006" name="Appl. Environ. Microbiol.">
        <title>Genome sequence of the chemolithoautotrophic nitrite-oxidizing bacterium Nitrobacter winogradskyi Nb-255.</title>
        <authorList>
            <person name="Starkenburg S.R."/>
            <person name="Chain P.S."/>
            <person name="Sayavedra-Soto L.A."/>
            <person name="Hauser L."/>
            <person name="Land M.L."/>
            <person name="Larimer F.W."/>
            <person name="Malfatti S.A."/>
            <person name="Klotz M.G."/>
            <person name="Bottomley P.J."/>
            <person name="Arp D.J."/>
            <person name="Hickey W.J."/>
        </authorList>
    </citation>
    <scope>NUCLEOTIDE SEQUENCE [LARGE SCALE GENOMIC DNA]</scope>
    <source>
        <strain evidence="6">ATCC 25391 / DSM 10237 / CIP 104748 / NCIMB 11846 / Nb-255</strain>
    </source>
</reference>
<feature type="transmembrane region" description="Helical" evidence="3">
    <location>
        <begin position="403"/>
        <end position="426"/>
    </location>
</feature>
<evidence type="ECO:0000256" key="1">
    <source>
        <dbReference type="ARBA" id="ARBA00023026"/>
    </source>
</evidence>
<dbReference type="InterPro" id="IPR010567">
    <property type="entry name" value="OrfX2/OrfX3/P47"/>
</dbReference>
<dbReference type="eggNOG" id="ENOG50316NY">
    <property type="taxonomic scope" value="Bacteria"/>
</dbReference>
<accession>Q3SU91</accession>
<keyword evidence="3" id="KW-0812">Transmembrane</keyword>
<keyword evidence="3" id="KW-1133">Transmembrane helix</keyword>
<feature type="domain" description="Protein OrfX2/OrfX3/P47" evidence="4">
    <location>
        <begin position="40"/>
        <end position="506"/>
    </location>
</feature>
<evidence type="ECO:0000313" key="5">
    <source>
        <dbReference type="EMBL" id="ABA04150.1"/>
    </source>
</evidence>
<feature type="transmembrane region" description="Helical" evidence="3">
    <location>
        <begin position="432"/>
        <end position="456"/>
    </location>
</feature>
<keyword evidence="6" id="KW-1185">Reference proteome</keyword>
<dbReference type="Pfam" id="PF06597">
    <property type="entry name" value="Clostridium_P47"/>
    <property type="match status" value="1"/>
</dbReference>
<dbReference type="Proteomes" id="UP000002531">
    <property type="component" value="Chromosome"/>
</dbReference>
<protein>
    <recommendedName>
        <fullName evidence="4">Protein OrfX2/OrfX3/P47 domain-containing protein</fullName>
    </recommendedName>
</protein>
<dbReference type="HOGENOM" id="CLU_032638_0_0_5"/>
<dbReference type="OrthoDB" id="6780533at2"/>
<dbReference type="AlphaFoldDB" id="Q3SU91"/>
<dbReference type="STRING" id="323098.Nwi_0886"/>
<name>Q3SU91_NITWN</name>
<evidence type="ECO:0000313" key="6">
    <source>
        <dbReference type="Proteomes" id="UP000002531"/>
    </source>
</evidence>
<keyword evidence="3" id="KW-0472">Membrane</keyword>
<dbReference type="EMBL" id="CP000115">
    <property type="protein sequence ID" value="ABA04150.1"/>
    <property type="molecule type" value="Genomic_DNA"/>
</dbReference>
<evidence type="ECO:0000259" key="4">
    <source>
        <dbReference type="Pfam" id="PF06597"/>
    </source>
</evidence>
<sequence>MAAAAEKIVVHPSKYAIRIHDPDPMPEPSPPASDVPIADTLGWDTVFAINLPHVNEALRQTGSAPGDFSQTFSSAYAIAGTFGTWQVTMGGDGQDIYLLVPVADGTLDFNGATYDIAGGLATVMINFDYVPGVPKAAPVPVDAKGVPHKLKTKTTTSDPANEPIAAVVQFVFPEGSKASGNTPINRALVQGALTQWFIDNLERFQHVFSTVNLAEKADKASFQWLKPSLTGYAYADGTKPENSLLGVLTTTQRRSIADLSHQIAPSAIPSGAQSGFLISAELFLKQSVLPGLPHAFKKASASDFQLINHGSEITLARGVTVDVNDIDYGGTTYHPKMSSFNLVINDTEIVTNMVVDVDVSPGISVTIMMTNYQTLTLVTKTDGTQTLGYKATRPPRHTYVKHVAAWVKITTAILSVLVAVIGAVVAGPGAALADAIIIGIIVAIIIGIIVGVELIIEDVIAKGVAEAMPSINPMIYAATDPVVWPTAASSFTLTSAGLNGALQFGGTLNFAAPQETPLTAAPPLKVRRSKAAKPSRR</sequence>
<dbReference type="RefSeq" id="WP_011314191.1">
    <property type="nucleotide sequence ID" value="NC_007406.1"/>
</dbReference>
<organism evidence="5 6">
    <name type="scientific">Nitrobacter winogradskyi (strain ATCC 25391 / DSM 10237 / CIP 104748 / NCIMB 11846 / Nb-255)</name>
    <dbReference type="NCBI Taxonomy" id="323098"/>
    <lineage>
        <taxon>Bacteria</taxon>
        <taxon>Pseudomonadati</taxon>
        <taxon>Pseudomonadota</taxon>
        <taxon>Alphaproteobacteria</taxon>
        <taxon>Hyphomicrobiales</taxon>
        <taxon>Nitrobacteraceae</taxon>
        <taxon>Nitrobacter</taxon>
    </lineage>
</organism>
<evidence type="ECO:0000256" key="2">
    <source>
        <dbReference type="ARBA" id="ARBA00035010"/>
    </source>
</evidence>